<evidence type="ECO:0000313" key="2">
    <source>
        <dbReference type="Proteomes" id="UP000224413"/>
    </source>
</evidence>
<organism evidence="1 2">
    <name type="scientific">Bacillus cereus</name>
    <dbReference type="NCBI Taxonomy" id="1396"/>
    <lineage>
        <taxon>Bacteria</taxon>
        <taxon>Bacillati</taxon>
        <taxon>Bacillota</taxon>
        <taxon>Bacilli</taxon>
        <taxon>Bacillales</taxon>
        <taxon>Bacillaceae</taxon>
        <taxon>Bacillus</taxon>
        <taxon>Bacillus cereus group</taxon>
    </lineage>
</organism>
<name>A0A9X6WWA5_BACCE</name>
<dbReference type="Gene3D" id="2.170.15.10">
    <property type="entry name" value="Proaerolysin, chain A, domain 3"/>
    <property type="match status" value="1"/>
</dbReference>
<dbReference type="InterPro" id="IPR004991">
    <property type="entry name" value="Aerolysin-like"/>
</dbReference>
<dbReference type="AlphaFoldDB" id="A0A9X6WWA5"/>
<proteinExistence type="predicted"/>
<dbReference type="RefSeq" id="WP_098584415.1">
    <property type="nucleotide sequence ID" value="NZ_NUWJ01000294.1"/>
</dbReference>
<dbReference type="SUPFAM" id="SSF56973">
    <property type="entry name" value="Aerolisin/ETX pore-forming domain"/>
    <property type="match status" value="1"/>
</dbReference>
<reference evidence="1 2" key="1">
    <citation type="submission" date="2017-09" db="EMBL/GenBank/DDBJ databases">
        <title>Large-scale bioinformatics analysis of Bacillus genomes uncovers conserved roles of natural products in bacterial physiology.</title>
        <authorList>
            <consortium name="Agbiome Team Llc"/>
            <person name="Bleich R.M."/>
            <person name="Grubbs K.J."/>
            <person name="Santa Maria K.C."/>
            <person name="Allen S.E."/>
            <person name="Farag S."/>
            <person name="Shank E.A."/>
            <person name="Bowers A."/>
        </authorList>
    </citation>
    <scope>NUCLEOTIDE SEQUENCE [LARGE SCALE GENOMIC DNA]</scope>
    <source>
        <strain evidence="1 2">AFS083741</strain>
    </source>
</reference>
<sequence>MKNSCKTNEVNPTSFTLFDLDEYLYHNADNVDTGPICLYCRYLGVDAGSWKFDQELVPTPTSKQIPSPCLTSVSPSPNCTWEPHNQGFWKPDTSNLVAGGTDVYEQISSVILQTPIIADQHIYENESSLQQAYVTPAYSESVTTTTTNTTTNGCKINPKASISRKSKYKVKIKDIERGFNLEVGAEYNFTNTNTNTVTTTRTVTYPSFTTQVAPHTTAIVTVTLNKGYYANYNVPVEVDLFGRFDVVDIRDTPPKLYSRFDLYPFVELVQTCCTKSCSQCVPKTIRALPDNKTVRFNGTGSFIADIASNNFVVNTKFVDNKTGATIAKQVEYIPAIYTNPVIETVTTSE</sequence>
<dbReference type="EMBL" id="NUWJ01000294">
    <property type="protein sequence ID" value="PFK07444.1"/>
    <property type="molecule type" value="Genomic_DNA"/>
</dbReference>
<dbReference type="Pfam" id="PF03318">
    <property type="entry name" value="ETX_MTX2"/>
    <property type="match status" value="1"/>
</dbReference>
<dbReference type="Proteomes" id="UP000224413">
    <property type="component" value="Unassembled WGS sequence"/>
</dbReference>
<protein>
    <submittedName>
        <fullName evidence="1">Uncharacterized protein</fullName>
    </submittedName>
</protein>
<accession>A0A9X6WWA5</accession>
<gene>
    <name evidence="1" type="ORF">COI98_27445</name>
</gene>
<evidence type="ECO:0000313" key="1">
    <source>
        <dbReference type="EMBL" id="PFK07444.1"/>
    </source>
</evidence>
<comment type="caution">
    <text evidence="1">The sequence shown here is derived from an EMBL/GenBank/DDBJ whole genome shotgun (WGS) entry which is preliminary data.</text>
</comment>